<dbReference type="InterPro" id="IPR002048">
    <property type="entry name" value="EF_hand_dom"/>
</dbReference>
<name>A0A7G6VVS0_9SPHN</name>
<evidence type="ECO:0000256" key="2">
    <source>
        <dbReference type="SAM" id="SignalP"/>
    </source>
</evidence>
<gene>
    <name evidence="4" type="ORF">H4O24_03965</name>
</gene>
<evidence type="ECO:0000313" key="4">
    <source>
        <dbReference type="EMBL" id="QNE05835.1"/>
    </source>
</evidence>
<feature type="domain" description="EF-hand" evidence="3">
    <location>
        <begin position="63"/>
        <end position="98"/>
    </location>
</feature>
<dbReference type="PROSITE" id="PS50222">
    <property type="entry name" value="EF_HAND_2"/>
    <property type="match status" value="1"/>
</dbReference>
<feature type="compositionally biased region" description="Basic and acidic residues" evidence="1">
    <location>
        <begin position="94"/>
        <end position="103"/>
    </location>
</feature>
<dbReference type="Pfam" id="PF13202">
    <property type="entry name" value="EF-hand_5"/>
    <property type="match status" value="3"/>
</dbReference>
<protein>
    <recommendedName>
        <fullName evidence="3">EF-hand domain-containing protein</fullName>
    </recommendedName>
</protein>
<keyword evidence="2" id="KW-0732">Signal</keyword>
<dbReference type="EMBL" id="CP060052">
    <property type="protein sequence ID" value="QNE05835.1"/>
    <property type="molecule type" value="Genomic_DNA"/>
</dbReference>
<dbReference type="AlphaFoldDB" id="A0A7G6VVS0"/>
<evidence type="ECO:0000256" key="1">
    <source>
        <dbReference type="SAM" id="MobiDB-lite"/>
    </source>
</evidence>
<dbReference type="InterPro" id="IPR018247">
    <property type="entry name" value="EF_Hand_1_Ca_BS"/>
</dbReference>
<dbReference type="Proteomes" id="UP000515297">
    <property type="component" value="Chromosome"/>
</dbReference>
<dbReference type="GO" id="GO:0005509">
    <property type="term" value="F:calcium ion binding"/>
    <property type="evidence" value="ECO:0007669"/>
    <property type="project" value="InterPro"/>
</dbReference>
<dbReference type="Gene3D" id="1.10.238.10">
    <property type="entry name" value="EF-hand"/>
    <property type="match status" value="3"/>
</dbReference>
<dbReference type="PROSITE" id="PS00018">
    <property type="entry name" value="EF_HAND_1"/>
    <property type="match status" value="1"/>
</dbReference>
<dbReference type="InterPro" id="IPR011992">
    <property type="entry name" value="EF-hand-dom_pair"/>
</dbReference>
<sequence length="180" mass="19306">MRKTILAAGAALTAVGGAAFAAQPADRPMDRNADMTMADAEARSEAMFAHMDANGDGKIDAADREARQQARFERLDTNGDGALSPEEFAARGERMGRGDGERGHRGHHGMGGMRGGMMKAADSNGDSAIDKAEFDAMHTQHFTMMDANNDGTVTAEERTAARQKMRGMMHGMDRDTDDAR</sequence>
<feature type="signal peptide" evidence="2">
    <location>
        <begin position="1"/>
        <end position="21"/>
    </location>
</feature>
<organism evidence="4 5">
    <name type="scientific">Croceicoccus marinus</name>
    <dbReference type="NCBI Taxonomy" id="450378"/>
    <lineage>
        <taxon>Bacteria</taxon>
        <taxon>Pseudomonadati</taxon>
        <taxon>Pseudomonadota</taxon>
        <taxon>Alphaproteobacteria</taxon>
        <taxon>Sphingomonadales</taxon>
        <taxon>Erythrobacteraceae</taxon>
        <taxon>Croceicoccus</taxon>
    </lineage>
</organism>
<evidence type="ECO:0000259" key="3">
    <source>
        <dbReference type="PROSITE" id="PS50222"/>
    </source>
</evidence>
<dbReference type="SUPFAM" id="SSF47473">
    <property type="entry name" value="EF-hand"/>
    <property type="match status" value="1"/>
</dbReference>
<evidence type="ECO:0000313" key="5">
    <source>
        <dbReference type="Proteomes" id="UP000515297"/>
    </source>
</evidence>
<feature type="region of interest" description="Disordered" evidence="1">
    <location>
        <begin position="94"/>
        <end position="113"/>
    </location>
</feature>
<feature type="chain" id="PRO_5028800913" description="EF-hand domain-containing protein" evidence="2">
    <location>
        <begin position="22"/>
        <end position="180"/>
    </location>
</feature>
<dbReference type="RefSeq" id="WP_185884890.1">
    <property type="nucleotide sequence ID" value="NZ_CP060052.1"/>
</dbReference>
<accession>A0A7G6VVS0</accession>
<reference evidence="4 5" key="1">
    <citation type="submission" date="2020-08" db="EMBL/GenBank/DDBJ databases">
        <authorList>
            <person name="Liu G."/>
            <person name="Sun C."/>
        </authorList>
    </citation>
    <scope>NUCLEOTIDE SEQUENCE [LARGE SCALE GENOMIC DNA]</scope>
    <source>
        <strain evidence="4 5">OT19</strain>
    </source>
</reference>
<proteinExistence type="predicted"/>